<accession>A0A543CJ47</accession>
<evidence type="ECO:0000256" key="1">
    <source>
        <dbReference type="SAM" id="MobiDB-lite"/>
    </source>
</evidence>
<evidence type="ECO:0000256" key="2">
    <source>
        <dbReference type="SAM" id="Phobius"/>
    </source>
</evidence>
<dbReference type="Proteomes" id="UP000316096">
    <property type="component" value="Unassembled WGS sequence"/>
</dbReference>
<reference evidence="3 4" key="1">
    <citation type="submission" date="2019-06" db="EMBL/GenBank/DDBJ databases">
        <title>Sequencing the genomes of 1000 actinobacteria strains.</title>
        <authorList>
            <person name="Klenk H.-P."/>
        </authorList>
    </citation>
    <scope>NUCLEOTIDE SEQUENCE [LARGE SCALE GENOMIC DNA]</scope>
    <source>
        <strain evidence="3 4">DSM 102200</strain>
    </source>
</reference>
<organism evidence="3 4">
    <name type="scientific">Actinoallomurus bryophytorum</name>
    <dbReference type="NCBI Taxonomy" id="1490222"/>
    <lineage>
        <taxon>Bacteria</taxon>
        <taxon>Bacillati</taxon>
        <taxon>Actinomycetota</taxon>
        <taxon>Actinomycetes</taxon>
        <taxon>Streptosporangiales</taxon>
        <taxon>Thermomonosporaceae</taxon>
        <taxon>Actinoallomurus</taxon>
    </lineage>
</organism>
<dbReference type="AlphaFoldDB" id="A0A543CJ47"/>
<proteinExistence type="predicted"/>
<keyword evidence="2" id="KW-0472">Membrane</keyword>
<evidence type="ECO:0008006" key="5">
    <source>
        <dbReference type="Google" id="ProtNLM"/>
    </source>
</evidence>
<sequence length="419" mass="45404">MPYSPRSGDEDHMIDRMFARLEPDVGETVEQTYERRRSADLDRALRMPHAPSSRLSSLRSTLMTRRTRLLISGGTAVAGLAAAAIIVPGAVSGHAARGKAPVTASGAAAGTTVDAHSFLLTAAETAVQEPARSGEFWYTETRTTSLIRSIPSVYQAKIEALRKELTAKETAAHGDAAALRRARRETDEKVRQVKLHSDPPFSATSSETGETWRARQAGGANRNVTRPDTKVAFGSAQDEASWKAMGSPALVNGGQRTSEDHLDRVLSIPNPSLTIRNVSALPTSETKLKSRLEGLYKERSGAQPTDTFATYLWQTGTDLLTAPITPGTRAALFRVLAEQHGLEATSQVRDAAGRRGVALSLTAPGDESTRGDVAYRMIIDPRTAELLQIEVKDQRPVALLTQTFERMGWVDRLGRQPQG</sequence>
<dbReference type="RefSeq" id="WP_141955896.1">
    <property type="nucleotide sequence ID" value="NZ_VFOZ01000001.1"/>
</dbReference>
<keyword evidence="2" id="KW-1133">Transmembrane helix</keyword>
<feature type="compositionally biased region" description="Basic and acidic residues" evidence="1">
    <location>
        <begin position="184"/>
        <end position="197"/>
    </location>
</feature>
<feature type="region of interest" description="Disordered" evidence="1">
    <location>
        <begin position="169"/>
        <end position="229"/>
    </location>
</feature>
<dbReference type="OrthoDB" id="3538210at2"/>
<evidence type="ECO:0000313" key="3">
    <source>
        <dbReference type="EMBL" id="TQL97124.1"/>
    </source>
</evidence>
<comment type="caution">
    <text evidence="3">The sequence shown here is derived from an EMBL/GenBank/DDBJ whole genome shotgun (WGS) entry which is preliminary data.</text>
</comment>
<keyword evidence="2" id="KW-0812">Transmembrane</keyword>
<evidence type="ECO:0000313" key="4">
    <source>
        <dbReference type="Proteomes" id="UP000316096"/>
    </source>
</evidence>
<dbReference type="EMBL" id="VFOZ01000001">
    <property type="protein sequence ID" value="TQL97124.1"/>
    <property type="molecule type" value="Genomic_DNA"/>
</dbReference>
<keyword evidence="4" id="KW-1185">Reference proteome</keyword>
<gene>
    <name evidence="3" type="ORF">FB559_2700</name>
</gene>
<feature type="transmembrane region" description="Helical" evidence="2">
    <location>
        <begin position="69"/>
        <end position="91"/>
    </location>
</feature>
<name>A0A543CJ47_9ACTN</name>
<protein>
    <recommendedName>
        <fullName evidence="5">CU044_5270 family protein</fullName>
    </recommendedName>
</protein>